<evidence type="ECO:0000313" key="1">
    <source>
        <dbReference type="EMBL" id="ORY40744.1"/>
    </source>
</evidence>
<proteinExistence type="predicted"/>
<accession>A0A1Y2C1G7</accession>
<sequence length="63" mass="7337">MPESLKSLIELETIADKLNVQILKHFYKSFRPRENKNLKTAIKSFHSRGDPDRADYRSGTCEL</sequence>
<dbReference type="Proteomes" id="UP000193642">
    <property type="component" value="Unassembled WGS sequence"/>
</dbReference>
<protein>
    <submittedName>
        <fullName evidence="1">Uncharacterized protein</fullName>
    </submittedName>
</protein>
<gene>
    <name evidence="1" type="ORF">BCR33DRAFT_719280</name>
</gene>
<organism evidence="1 2">
    <name type="scientific">Rhizoclosmatium globosum</name>
    <dbReference type="NCBI Taxonomy" id="329046"/>
    <lineage>
        <taxon>Eukaryota</taxon>
        <taxon>Fungi</taxon>
        <taxon>Fungi incertae sedis</taxon>
        <taxon>Chytridiomycota</taxon>
        <taxon>Chytridiomycota incertae sedis</taxon>
        <taxon>Chytridiomycetes</taxon>
        <taxon>Chytridiales</taxon>
        <taxon>Chytriomycetaceae</taxon>
        <taxon>Rhizoclosmatium</taxon>
    </lineage>
</organism>
<name>A0A1Y2C1G7_9FUNG</name>
<reference evidence="1 2" key="1">
    <citation type="submission" date="2016-07" db="EMBL/GenBank/DDBJ databases">
        <title>Pervasive Adenine N6-methylation of Active Genes in Fungi.</title>
        <authorList>
            <consortium name="DOE Joint Genome Institute"/>
            <person name="Mondo S.J."/>
            <person name="Dannebaum R.O."/>
            <person name="Kuo R.C."/>
            <person name="Labutti K."/>
            <person name="Haridas S."/>
            <person name="Kuo A."/>
            <person name="Salamov A."/>
            <person name="Ahrendt S.R."/>
            <person name="Lipzen A."/>
            <person name="Sullivan W."/>
            <person name="Andreopoulos W.B."/>
            <person name="Clum A."/>
            <person name="Lindquist E."/>
            <person name="Daum C."/>
            <person name="Ramamoorthy G.K."/>
            <person name="Gryganskyi A."/>
            <person name="Culley D."/>
            <person name="Magnuson J.K."/>
            <person name="James T.Y."/>
            <person name="O'Malley M.A."/>
            <person name="Stajich J.E."/>
            <person name="Spatafora J.W."/>
            <person name="Visel A."/>
            <person name="Grigoriev I.V."/>
        </authorList>
    </citation>
    <scope>NUCLEOTIDE SEQUENCE [LARGE SCALE GENOMIC DNA]</scope>
    <source>
        <strain evidence="1 2">JEL800</strain>
    </source>
</reference>
<evidence type="ECO:0000313" key="2">
    <source>
        <dbReference type="Proteomes" id="UP000193642"/>
    </source>
</evidence>
<comment type="caution">
    <text evidence="1">The sequence shown here is derived from an EMBL/GenBank/DDBJ whole genome shotgun (WGS) entry which is preliminary data.</text>
</comment>
<dbReference type="AlphaFoldDB" id="A0A1Y2C1G7"/>
<dbReference type="EMBL" id="MCGO01000034">
    <property type="protein sequence ID" value="ORY40744.1"/>
    <property type="molecule type" value="Genomic_DNA"/>
</dbReference>
<keyword evidence="2" id="KW-1185">Reference proteome</keyword>